<sequence>MADAEARKQMMEAALLLQKEFKNPEPDPFRKKKGLNAASRNRAVPKHPVAPSIPVLANRAPAKIPGLTPSGRTPNPFIDPTVPCASIANPRMPSATSLTSANNPVSSGFRGPSPSMRDNKAQDWLSNKDTSIKESQNNCPPIRSDRYVLRLQKDRVYYVLLSIANLAVSIERAKLLSIGTCKFTKKGSFKLHITALPILAEHARYKLWVKPNGEMPLLYGSHCVKAHVGRWTDDIPEHAGIVFYNMADVPIAFGVTARSTADAKRLDPTGIVAFRQADCGEYVRDEDTLFSSG</sequence>
<evidence type="ECO:0000313" key="3">
    <source>
        <dbReference type="EMBL" id="CRK34747.1"/>
    </source>
</evidence>
<dbReference type="CDD" id="cd21146">
    <property type="entry name" value="Nip7_N_euk"/>
    <property type="match status" value="1"/>
</dbReference>
<accession>A0A0G4MKQ4</accession>
<gene>
    <name evidence="3" type="ORF">BN1708_006483</name>
</gene>
<dbReference type="SUPFAM" id="SSF88697">
    <property type="entry name" value="PUA domain-like"/>
    <property type="match status" value="1"/>
</dbReference>
<name>A0A0G4MKQ4_VERLO</name>
<dbReference type="InterPro" id="IPR040598">
    <property type="entry name" value="NIP7_N"/>
</dbReference>
<dbReference type="AlphaFoldDB" id="A0A0G4MKQ4"/>
<dbReference type="STRING" id="100787.A0A0G4MKQ4"/>
<dbReference type="Pfam" id="PF03657">
    <property type="entry name" value="UPF0113"/>
    <property type="match status" value="1"/>
</dbReference>
<protein>
    <recommendedName>
        <fullName evidence="2">PUA domain-containing protein</fullName>
    </recommendedName>
</protein>
<dbReference type="Pfam" id="PF17833">
    <property type="entry name" value="pre-PUA_NIP7"/>
    <property type="match status" value="1"/>
</dbReference>
<proteinExistence type="predicted"/>
<dbReference type="InterPro" id="IPR055359">
    <property type="entry name" value="Nip7_N_euk"/>
</dbReference>
<evidence type="ECO:0000313" key="4">
    <source>
        <dbReference type="Proteomes" id="UP000044602"/>
    </source>
</evidence>
<feature type="region of interest" description="Disordered" evidence="1">
    <location>
        <begin position="88"/>
        <end position="121"/>
    </location>
</feature>
<dbReference type="Gene3D" id="2.30.130.10">
    <property type="entry name" value="PUA domain"/>
    <property type="match status" value="1"/>
</dbReference>
<dbReference type="SUPFAM" id="SSF88802">
    <property type="entry name" value="Pre-PUA domain"/>
    <property type="match status" value="1"/>
</dbReference>
<keyword evidence="4" id="KW-1185">Reference proteome</keyword>
<reference evidence="3 4" key="1">
    <citation type="submission" date="2015-05" db="EMBL/GenBank/DDBJ databases">
        <authorList>
            <person name="Wang D.B."/>
            <person name="Wang M."/>
        </authorList>
    </citation>
    <scope>NUCLEOTIDE SEQUENCE [LARGE SCALE GENOMIC DNA]</scope>
    <source>
        <strain evidence="3">VL1</strain>
    </source>
</reference>
<dbReference type="InterPro" id="IPR002478">
    <property type="entry name" value="PUA"/>
</dbReference>
<dbReference type="Proteomes" id="UP000044602">
    <property type="component" value="Unassembled WGS sequence"/>
</dbReference>
<dbReference type="PROSITE" id="PS50890">
    <property type="entry name" value="PUA"/>
    <property type="match status" value="1"/>
</dbReference>
<dbReference type="Gene3D" id="3.10.450.220">
    <property type="match status" value="1"/>
</dbReference>
<organism evidence="3 4">
    <name type="scientific">Verticillium longisporum</name>
    <name type="common">Verticillium dahliae var. longisporum</name>
    <dbReference type="NCBI Taxonomy" id="100787"/>
    <lineage>
        <taxon>Eukaryota</taxon>
        <taxon>Fungi</taxon>
        <taxon>Dikarya</taxon>
        <taxon>Ascomycota</taxon>
        <taxon>Pezizomycotina</taxon>
        <taxon>Sordariomycetes</taxon>
        <taxon>Hypocreomycetidae</taxon>
        <taxon>Glomerellales</taxon>
        <taxon>Plectosphaerellaceae</taxon>
        <taxon>Verticillium</taxon>
    </lineage>
</organism>
<dbReference type="CDD" id="cd21151">
    <property type="entry name" value="PUA_Nip7-like"/>
    <property type="match status" value="1"/>
</dbReference>
<feature type="compositionally biased region" description="Polar residues" evidence="1">
    <location>
        <begin position="94"/>
        <end position="106"/>
    </location>
</feature>
<evidence type="ECO:0000256" key="1">
    <source>
        <dbReference type="SAM" id="MobiDB-lite"/>
    </source>
</evidence>
<dbReference type="GO" id="GO:0003723">
    <property type="term" value="F:RNA binding"/>
    <property type="evidence" value="ECO:0007669"/>
    <property type="project" value="InterPro"/>
</dbReference>
<feature type="domain" description="PUA" evidence="2">
    <location>
        <begin position="205"/>
        <end position="280"/>
    </location>
</feature>
<dbReference type="FunFam" id="2.30.130.10:FF:000002">
    <property type="entry name" value="60S ribosome subunit biogenesis protein NIP7 homolog"/>
    <property type="match status" value="1"/>
</dbReference>
<feature type="region of interest" description="Disordered" evidence="1">
    <location>
        <begin position="18"/>
        <end position="48"/>
    </location>
</feature>
<dbReference type="SMART" id="SM00359">
    <property type="entry name" value="PUA"/>
    <property type="match status" value="1"/>
</dbReference>
<feature type="compositionally biased region" description="Basic and acidic residues" evidence="1">
    <location>
        <begin position="19"/>
        <end position="29"/>
    </location>
</feature>
<dbReference type="InterPro" id="IPR015947">
    <property type="entry name" value="PUA-like_sf"/>
</dbReference>
<dbReference type="InterPro" id="IPR005155">
    <property type="entry name" value="UPF0113_PUA"/>
</dbReference>
<dbReference type="InterPro" id="IPR036974">
    <property type="entry name" value="PUA_sf"/>
</dbReference>
<dbReference type="EMBL" id="CVQH01023194">
    <property type="protein sequence ID" value="CRK34747.1"/>
    <property type="molecule type" value="Genomic_DNA"/>
</dbReference>
<evidence type="ECO:0000259" key="2">
    <source>
        <dbReference type="SMART" id="SM00359"/>
    </source>
</evidence>